<dbReference type="EMBL" id="JAENIL010000007">
    <property type="protein sequence ID" value="MBK1876272.1"/>
    <property type="molecule type" value="Genomic_DNA"/>
</dbReference>
<comment type="caution">
    <text evidence="1">The sequence shown here is derived from an EMBL/GenBank/DDBJ whole genome shotgun (WGS) entry which is preliminary data.</text>
</comment>
<accession>A0A934RSX2</accession>
<evidence type="ECO:0000313" key="2">
    <source>
        <dbReference type="Proteomes" id="UP000617628"/>
    </source>
</evidence>
<sequence length="143" mass="16031">MNPVINFLLAVFVVLGCTVFTGCKTTSSSEVAEPTVNLEVGLPIEELVAQLGEPALVKPMENEREGFEVWVYQFETTDLEMLPTTTVSRPYINPITGEMLYEEEPVYEAVDKVKSATLEVLVSREMVVAWKTSQDVDYEFSKN</sequence>
<gene>
    <name evidence="1" type="ORF">JIN87_05295</name>
</gene>
<dbReference type="Proteomes" id="UP000617628">
    <property type="component" value="Unassembled WGS sequence"/>
</dbReference>
<proteinExistence type="predicted"/>
<organism evidence="1 2">
    <name type="scientific">Pelagicoccus mobilis</name>
    <dbReference type="NCBI Taxonomy" id="415221"/>
    <lineage>
        <taxon>Bacteria</taxon>
        <taxon>Pseudomonadati</taxon>
        <taxon>Verrucomicrobiota</taxon>
        <taxon>Opitutia</taxon>
        <taxon>Puniceicoccales</taxon>
        <taxon>Pelagicoccaceae</taxon>
        <taxon>Pelagicoccus</taxon>
    </lineage>
</organism>
<reference evidence="1" key="1">
    <citation type="submission" date="2021-01" db="EMBL/GenBank/DDBJ databases">
        <title>Modified the classification status of verrucomicrobia.</title>
        <authorList>
            <person name="Feng X."/>
        </authorList>
    </citation>
    <scope>NUCLEOTIDE SEQUENCE</scope>
    <source>
        <strain evidence="1">KCTC 13126</strain>
    </source>
</reference>
<evidence type="ECO:0000313" key="1">
    <source>
        <dbReference type="EMBL" id="MBK1876272.1"/>
    </source>
</evidence>
<dbReference type="AlphaFoldDB" id="A0A934RSX2"/>
<dbReference type="RefSeq" id="WP_200354486.1">
    <property type="nucleotide sequence ID" value="NZ_JAENIL010000007.1"/>
</dbReference>
<protein>
    <submittedName>
        <fullName evidence="1">Uncharacterized protein</fullName>
    </submittedName>
</protein>
<keyword evidence="2" id="KW-1185">Reference proteome</keyword>
<name>A0A934RSX2_9BACT</name>